<reference evidence="20" key="1">
    <citation type="submission" date="2018-07" db="EMBL/GenBank/DDBJ databases">
        <authorList>
            <person name="Quirk P.G."/>
            <person name="Krulwich T.A."/>
        </authorList>
    </citation>
    <scope>NUCLEOTIDE SEQUENCE</scope>
</reference>
<dbReference type="InterPro" id="IPR000980">
    <property type="entry name" value="SH2"/>
</dbReference>
<keyword evidence="7 11" id="KW-0442">Lipid degradation</keyword>
<dbReference type="Gene3D" id="1.10.238.10">
    <property type="entry name" value="EF-hand"/>
    <property type="match status" value="1"/>
</dbReference>
<dbReference type="GO" id="GO:0048468">
    <property type="term" value="P:cell development"/>
    <property type="evidence" value="ECO:0007669"/>
    <property type="project" value="UniProtKB-ARBA"/>
</dbReference>
<evidence type="ECO:0000256" key="7">
    <source>
        <dbReference type="ARBA" id="ARBA00022963"/>
    </source>
</evidence>
<evidence type="ECO:0000256" key="6">
    <source>
        <dbReference type="ARBA" id="ARBA00022837"/>
    </source>
</evidence>
<evidence type="ECO:0000256" key="13">
    <source>
        <dbReference type="PROSITE-ProRule" id="PRU00192"/>
    </source>
</evidence>
<dbReference type="GO" id="GO:0009395">
    <property type="term" value="P:phospholipid catabolic process"/>
    <property type="evidence" value="ECO:0007669"/>
    <property type="project" value="UniProtKB-UniRule"/>
</dbReference>
<dbReference type="InterPro" id="IPR011993">
    <property type="entry name" value="PH-like_dom_sf"/>
</dbReference>
<dbReference type="SMART" id="SM00252">
    <property type="entry name" value="SH2"/>
    <property type="match status" value="2"/>
</dbReference>
<dbReference type="Pfam" id="PF23583">
    <property type="entry name" value="EF_HAND_2_PLCG"/>
    <property type="match status" value="1"/>
</dbReference>
<evidence type="ECO:0000256" key="2">
    <source>
        <dbReference type="ARBA" id="ARBA00022443"/>
    </source>
</evidence>
<dbReference type="EMBL" id="UFQT01000094">
    <property type="protein sequence ID" value="SSX19640.1"/>
    <property type="molecule type" value="Genomic_DNA"/>
</dbReference>
<dbReference type="PROSITE" id="PS50002">
    <property type="entry name" value="SH3"/>
    <property type="match status" value="1"/>
</dbReference>
<dbReference type="InterPro" id="IPR035024">
    <property type="entry name" value="PLC-gamma_N-SH2"/>
</dbReference>
<feature type="domain" description="SH2" evidence="15">
    <location>
        <begin position="667"/>
        <end position="756"/>
    </location>
</feature>
<dbReference type="Pfam" id="PF00018">
    <property type="entry name" value="SH3_1"/>
    <property type="match status" value="1"/>
</dbReference>
<dbReference type="OMA" id="CMLERGT"/>
<dbReference type="InterPro" id="IPR057061">
    <property type="entry name" value="PLCG_EF-hand_2"/>
</dbReference>
<name>A0A336LNZ2_CULSO</name>
<dbReference type="Pfam" id="PF23329">
    <property type="entry name" value="EF_HAND_1_PLCG"/>
    <property type="match status" value="1"/>
</dbReference>
<dbReference type="FunFam" id="3.30.505.10:FF:000011">
    <property type="entry name" value="1-phosphatidylinositol 4,5-bisphosphate phosphodiesterase gamma"/>
    <property type="match status" value="1"/>
</dbReference>
<dbReference type="VEuPathDB" id="VectorBase:CSON015265"/>
<dbReference type="InterPro" id="IPR000008">
    <property type="entry name" value="C2_dom"/>
</dbReference>
<dbReference type="SUPFAM" id="SSF47473">
    <property type="entry name" value="EF-hand"/>
    <property type="match status" value="1"/>
</dbReference>
<keyword evidence="8 12" id="KW-0727">SH2 domain</keyword>
<dbReference type="InterPro" id="IPR001849">
    <property type="entry name" value="PH_domain"/>
</dbReference>
<dbReference type="CDD" id="cd13362">
    <property type="entry name" value="PH_PLC_gamma"/>
    <property type="match status" value="1"/>
</dbReference>
<dbReference type="GO" id="GO:0010634">
    <property type="term" value="P:positive regulation of epithelial cell migration"/>
    <property type="evidence" value="ECO:0007669"/>
    <property type="project" value="TreeGrafter"/>
</dbReference>
<evidence type="ECO:0000256" key="4">
    <source>
        <dbReference type="ARBA" id="ARBA00022737"/>
    </source>
</evidence>
<dbReference type="SMART" id="SM00148">
    <property type="entry name" value="PLCXc"/>
    <property type="match status" value="1"/>
</dbReference>
<dbReference type="PANTHER" id="PTHR10336">
    <property type="entry name" value="PHOSPHOINOSITIDE-SPECIFIC PHOSPHOLIPASE C FAMILY PROTEIN"/>
    <property type="match status" value="1"/>
</dbReference>
<dbReference type="InterPro" id="IPR016279">
    <property type="entry name" value="PLC-gamma"/>
</dbReference>
<dbReference type="EC" id="3.1.4.11" evidence="11"/>
<comment type="function">
    <text evidence="11">Mediates the production of the second messenger molecules diacylglycerol (DAG) and inositol 1,4,5-trisphosphate (IP3). Plays an important role in the regulation of intracellular signaling cascades.</text>
</comment>
<evidence type="ECO:0000259" key="15">
    <source>
        <dbReference type="PROSITE" id="PS50001"/>
    </source>
</evidence>
<dbReference type="PRINTS" id="PR00401">
    <property type="entry name" value="SH2DOMAIN"/>
</dbReference>
<dbReference type="Gene3D" id="3.30.505.10">
    <property type="entry name" value="SH2 domain"/>
    <property type="match status" value="2"/>
</dbReference>
<dbReference type="Gene3D" id="2.30.30.40">
    <property type="entry name" value="SH3 Domains"/>
    <property type="match status" value="1"/>
</dbReference>
<evidence type="ECO:0000259" key="17">
    <source>
        <dbReference type="PROSITE" id="PS50003"/>
    </source>
</evidence>
<dbReference type="Pfam" id="PF16457">
    <property type="entry name" value="PH_12"/>
    <property type="match status" value="1"/>
</dbReference>
<dbReference type="Gene3D" id="3.20.20.190">
    <property type="entry name" value="Phosphatidylinositol (PI) phosphodiesterase"/>
    <property type="match status" value="2"/>
</dbReference>
<dbReference type="FunFam" id="3.20.20.190:FF:000004">
    <property type="entry name" value="1-phosphatidylinositol 4,5-bisphosphate phosphodiesterase gamma"/>
    <property type="match status" value="1"/>
</dbReference>
<feature type="domain" description="PH" evidence="17">
    <location>
        <begin position="19"/>
        <end position="135"/>
    </location>
</feature>
<dbReference type="CDD" id="cd10341">
    <property type="entry name" value="SH2_N-SH2_PLC_gamma_like"/>
    <property type="match status" value="1"/>
</dbReference>
<dbReference type="PROSITE" id="PS50003">
    <property type="entry name" value="PH_DOMAIN"/>
    <property type="match status" value="1"/>
</dbReference>
<evidence type="ECO:0000256" key="14">
    <source>
        <dbReference type="RuleBase" id="RU361133"/>
    </source>
</evidence>
<dbReference type="GO" id="GO:0004435">
    <property type="term" value="F:phosphatidylinositol-4,5-bisphosphate phospholipase C activity"/>
    <property type="evidence" value="ECO:0007669"/>
    <property type="project" value="UniProtKB-UniRule"/>
</dbReference>
<dbReference type="InterPro" id="IPR001711">
    <property type="entry name" value="PLipase_C_Pinositol-sp_Y"/>
</dbReference>
<keyword evidence="10 11" id="KW-0807">Transducer</keyword>
<dbReference type="PROSITE" id="PS50008">
    <property type="entry name" value="PIPLC_Y_DOMAIN"/>
    <property type="match status" value="1"/>
</dbReference>
<dbReference type="InterPro" id="IPR000909">
    <property type="entry name" value="PLipase_C_PInositol-sp_X_dom"/>
</dbReference>
<dbReference type="PROSITE" id="PS50001">
    <property type="entry name" value="SH2"/>
    <property type="match status" value="2"/>
</dbReference>
<dbReference type="InterPro" id="IPR036028">
    <property type="entry name" value="SH3-like_dom_sf"/>
</dbReference>
<dbReference type="InterPro" id="IPR011992">
    <property type="entry name" value="EF-hand-dom_pair"/>
</dbReference>
<dbReference type="GO" id="GO:0032587">
    <property type="term" value="C:ruffle membrane"/>
    <property type="evidence" value="ECO:0007669"/>
    <property type="project" value="TreeGrafter"/>
</dbReference>
<proteinExistence type="predicted"/>
<evidence type="ECO:0000313" key="20">
    <source>
        <dbReference type="EMBL" id="SSX19640.1"/>
    </source>
</evidence>
<dbReference type="FunFam" id="3.30.505.10:FF:000009">
    <property type="entry name" value="1-phosphatidylinositol 4,5-bisphosphate phosphodiesterase gamma"/>
    <property type="match status" value="1"/>
</dbReference>
<dbReference type="SUPFAM" id="SSF51695">
    <property type="entry name" value="PLC-like phosphodiesterases"/>
    <property type="match status" value="1"/>
</dbReference>
<evidence type="ECO:0000256" key="1">
    <source>
        <dbReference type="ARBA" id="ARBA00001913"/>
    </source>
</evidence>
<dbReference type="InterPro" id="IPR035892">
    <property type="entry name" value="C2_domain_sf"/>
</dbReference>
<dbReference type="InterPro" id="IPR017946">
    <property type="entry name" value="PLC-like_Pdiesterase_TIM-brl"/>
</dbReference>
<keyword evidence="4" id="KW-0677">Repeat</keyword>
<dbReference type="Gene3D" id="2.60.40.150">
    <property type="entry name" value="C2 domain"/>
    <property type="match status" value="1"/>
</dbReference>
<dbReference type="CDD" id="cd08592">
    <property type="entry name" value="PI-PLCc_gamma"/>
    <property type="match status" value="1"/>
</dbReference>
<feature type="domain" description="SH2" evidence="15">
    <location>
        <begin position="555"/>
        <end position="656"/>
    </location>
</feature>
<dbReference type="CDD" id="cd00275">
    <property type="entry name" value="C2_PLC_like"/>
    <property type="match status" value="1"/>
</dbReference>
<dbReference type="Pfam" id="PF00387">
    <property type="entry name" value="PI-PLC-Y"/>
    <property type="match status" value="1"/>
</dbReference>
<dbReference type="GO" id="GO:0048015">
    <property type="term" value="P:phosphatidylinositol-mediated signaling"/>
    <property type="evidence" value="ECO:0007669"/>
    <property type="project" value="TreeGrafter"/>
</dbReference>
<dbReference type="PIRSF" id="PIRSF000952">
    <property type="entry name" value="PLC-gamma"/>
    <property type="match status" value="1"/>
</dbReference>
<organism evidence="20">
    <name type="scientific">Culicoides sonorensis</name>
    <name type="common">Biting midge</name>
    <dbReference type="NCBI Taxonomy" id="179676"/>
    <lineage>
        <taxon>Eukaryota</taxon>
        <taxon>Metazoa</taxon>
        <taxon>Ecdysozoa</taxon>
        <taxon>Arthropoda</taxon>
        <taxon>Hexapoda</taxon>
        <taxon>Insecta</taxon>
        <taxon>Pterygota</taxon>
        <taxon>Neoptera</taxon>
        <taxon>Endopterygota</taxon>
        <taxon>Diptera</taxon>
        <taxon>Nematocera</taxon>
        <taxon>Chironomoidea</taxon>
        <taxon>Ceratopogonidae</taxon>
        <taxon>Ceratopogoninae</taxon>
        <taxon>Culicoides</taxon>
        <taxon>Monoculicoides</taxon>
    </lineage>
</organism>
<dbReference type="PRINTS" id="PR00390">
    <property type="entry name" value="PHPHLIPASEC"/>
</dbReference>
<keyword evidence="3" id="KW-0597">Phosphoprotein</keyword>
<dbReference type="PANTHER" id="PTHR10336:SF159">
    <property type="entry name" value="1-PHOSPHATIDYLINOSITOL 4,5-BISPHOSPHATE PHOSPHODIESTERASE GAMMA"/>
    <property type="match status" value="1"/>
</dbReference>
<evidence type="ECO:0000256" key="11">
    <source>
        <dbReference type="PIRNR" id="PIRNR000952"/>
    </source>
</evidence>
<dbReference type="InterPro" id="IPR035023">
    <property type="entry name" value="PLC-gamma_C-SH2"/>
</dbReference>
<dbReference type="GO" id="GO:0051209">
    <property type="term" value="P:release of sequestered calcium ion into cytosol"/>
    <property type="evidence" value="ECO:0007669"/>
    <property type="project" value="TreeGrafter"/>
</dbReference>
<dbReference type="InterPro" id="IPR001452">
    <property type="entry name" value="SH3_domain"/>
</dbReference>
<dbReference type="PROSITE" id="PS50004">
    <property type="entry name" value="C2"/>
    <property type="match status" value="1"/>
</dbReference>
<dbReference type="FunFam" id="2.30.30.40:FF:000119">
    <property type="entry name" value="1-phosphatidylinositol 4,5-bisphosphate phosphodiesterase gamma"/>
    <property type="match status" value="1"/>
</dbReference>
<dbReference type="CDD" id="cd09932">
    <property type="entry name" value="SH2_C-SH2_PLC_gamma_like"/>
    <property type="match status" value="1"/>
</dbReference>
<dbReference type="CDD" id="cd16201">
    <property type="entry name" value="EFh_PI-PLCgamma"/>
    <property type="match status" value="1"/>
</dbReference>
<dbReference type="InterPro" id="IPR036860">
    <property type="entry name" value="SH2_dom_sf"/>
</dbReference>
<keyword evidence="5 11" id="KW-0378">Hydrolase</keyword>
<keyword evidence="9 11" id="KW-0443">Lipid metabolism</keyword>
<dbReference type="Pfam" id="PF00168">
    <property type="entry name" value="C2"/>
    <property type="match status" value="1"/>
</dbReference>
<dbReference type="AlphaFoldDB" id="A0A336LNZ2"/>
<sequence length="1209" mass="140765">MFETLSLGAGISAMDRIICILERGTLINKFFSRKKPENKFLILRRETRQLLWSSVSQDNRSNYEGCIELREIREIRPGKQSKEFDKWPDETRRVDVKCCFVVYYGSEFKLKSFSVAAISEKECELWLKGLKHLTADTINSPYPLQVERWLRKEFYALESSKDTVTLKNVKAFLSKVNCKINTVKLNELFQEVDKRLRNEISFDDFAKLYQMIMLPISLINDTFGDLVNKYSKNREVVTLQEFQKFLFEEQADPMAKNPSVVANFIKEYVQDVQRDVAAPFLTVQEFIDFLYSSQNQIWNKNKSKIYQDMTRPLSHYWIASSHNTYLTGDQFSSESSTEAYVRALRMGCRCIELDCWDGPDNMPLIFHGHTFTTKIKFREVIQTIKEHAFDVSEYPVILSIEQNCSLAQQRKMAQAMQDVFGDMLLTQQIEKNETQLPSPYQLRRKIILKHKKLPEGCRNGALTDDNSGGTIDRSTLVRQEENELDIRNTIKNGILYLEDPVDKIWNPHFFVLTQQKLYYTESHRTETEEQRDDDQEPDNMKENIIHEELHFGENWFHGKLKGGREEAERLLQQYAHLGDGTFLVRESVTFIGDYCLSFLRQGRPNHCRIKLKHDNGSTKYYLIENVMFDSLYSLIMHYRKNVLRSFEFTIMLKEPVPQPKNHESKEWYHPTTTREQSELMLQQIPQDGAFLVRPSDNRPNSFVISFKAYQRVKHCSIRVEGRLYLVGGMEFENLIDLINFYLKHPLYKKIKLQYPVSKDMLKRINNIVIPRSVVDSDYNNSSYMDPSVTQSRVTVKALYDYKAQQDDELSFCKHAIITNVDKKGASMWWAGDYGGKKQHYFPANYVVEICNPDPENDENSSDCLMLGSLQKGSLDLRGAVVNIVTGQIPGQSHELEWFLRIQNPFMQNAFEIGLTSREEAFEWMKAVKQAAQTASVLEDERKKMERHSRVAKEISDLIIYCRSVPFHFSDWVFYEMSSFPEQKAEKLFLLQESTLFLRYHRNQISRVYPKGQRLDSSNFNPVPFWNSGAQMCALNYQTPDKPMQINQGKFMDNGGCGYILKPEFLFRDEFDPNDTCTIGCDAKMYEIRIIGARHLCRSGRNITSPLVEVEIIGAIYDSGVKLKTKAIADNGFNPVWNETSEIFVINPDFALIRFEVLDEDIFGESNFIGQATYPINCLRTGYRSVPLKNKFNEDLELATLLIHFKIKQP</sequence>
<evidence type="ECO:0000256" key="9">
    <source>
        <dbReference type="ARBA" id="ARBA00023098"/>
    </source>
</evidence>
<dbReference type="SUPFAM" id="SSF50044">
    <property type="entry name" value="SH3-domain"/>
    <property type="match status" value="1"/>
</dbReference>
<protein>
    <recommendedName>
        <fullName evidence="11">1-phosphatidylinositol 4,5-bisphosphate phosphodiesterase gamma</fullName>
        <ecNumber evidence="11">3.1.4.11</ecNumber>
    </recommendedName>
</protein>
<keyword evidence="6" id="KW-0106">Calcium</keyword>
<dbReference type="CDD" id="cd11825">
    <property type="entry name" value="SH3_PLCgamma"/>
    <property type="match status" value="1"/>
</dbReference>
<evidence type="ECO:0000256" key="10">
    <source>
        <dbReference type="ARBA" id="ARBA00023224"/>
    </source>
</evidence>
<feature type="domain" description="PI-PLC Y-box" evidence="19">
    <location>
        <begin position="954"/>
        <end position="1065"/>
    </location>
</feature>
<dbReference type="SMART" id="SM00326">
    <property type="entry name" value="SH3"/>
    <property type="match status" value="1"/>
</dbReference>
<accession>A0A336LNZ2</accession>
<gene>
    <name evidence="20" type="primary">CSON015265</name>
</gene>
<evidence type="ECO:0000259" key="18">
    <source>
        <dbReference type="PROSITE" id="PS50004"/>
    </source>
</evidence>
<dbReference type="InterPro" id="IPR056586">
    <property type="entry name" value="EF-hand_PLCG1"/>
</dbReference>
<evidence type="ECO:0000256" key="5">
    <source>
        <dbReference type="ARBA" id="ARBA00022801"/>
    </source>
</evidence>
<evidence type="ECO:0000256" key="8">
    <source>
        <dbReference type="ARBA" id="ARBA00022999"/>
    </source>
</evidence>
<evidence type="ECO:0000259" key="16">
    <source>
        <dbReference type="PROSITE" id="PS50002"/>
    </source>
</evidence>
<dbReference type="Pfam" id="PF00388">
    <property type="entry name" value="PI-PLC-X"/>
    <property type="match status" value="1"/>
</dbReference>
<evidence type="ECO:0000259" key="19">
    <source>
        <dbReference type="PROSITE" id="PS50008"/>
    </source>
</evidence>
<dbReference type="InterPro" id="IPR001192">
    <property type="entry name" value="PI-PLC_fam"/>
</dbReference>
<evidence type="ECO:0000256" key="3">
    <source>
        <dbReference type="ARBA" id="ARBA00022553"/>
    </source>
</evidence>
<evidence type="ECO:0000256" key="12">
    <source>
        <dbReference type="PROSITE-ProRule" id="PRU00191"/>
    </source>
</evidence>
<dbReference type="SMART" id="SM00233">
    <property type="entry name" value="PH"/>
    <property type="match status" value="2"/>
</dbReference>
<dbReference type="PROSITE" id="PS50007">
    <property type="entry name" value="PIPLC_X_DOMAIN"/>
    <property type="match status" value="1"/>
</dbReference>
<comment type="cofactor">
    <cofactor evidence="1">
        <name>Ca(2+)</name>
        <dbReference type="ChEBI" id="CHEBI:29108"/>
    </cofactor>
</comment>
<dbReference type="GO" id="GO:0009653">
    <property type="term" value="P:anatomical structure morphogenesis"/>
    <property type="evidence" value="ECO:0007669"/>
    <property type="project" value="UniProtKB-ARBA"/>
</dbReference>
<feature type="domain" description="SH3" evidence="16">
    <location>
        <begin position="790"/>
        <end position="851"/>
    </location>
</feature>
<dbReference type="Gene3D" id="2.30.29.30">
    <property type="entry name" value="Pleckstrin-homology domain (PH domain)/Phosphotyrosine-binding domain (PTB)"/>
    <property type="match status" value="2"/>
</dbReference>
<dbReference type="SUPFAM" id="SSF55550">
    <property type="entry name" value="SH2 domain"/>
    <property type="match status" value="2"/>
</dbReference>
<comment type="catalytic activity">
    <reaction evidence="11 14">
        <text>a 1,2-diacyl-sn-glycero-3-phospho-(1D-myo-inositol-4,5-bisphosphate) + H2O = 1D-myo-inositol 1,4,5-trisphosphate + a 1,2-diacyl-sn-glycerol + H(+)</text>
        <dbReference type="Rhea" id="RHEA:33179"/>
        <dbReference type="ChEBI" id="CHEBI:15377"/>
        <dbReference type="ChEBI" id="CHEBI:15378"/>
        <dbReference type="ChEBI" id="CHEBI:17815"/>
        <dbReference type="ChEBI" id="CHEBI:58456"/>
        <dbReference type="ChEBI" id="CHEBI:203600"/>
        <dbReference type="EC" id="3.1.4.11"/>
    </reaction>
</comment>
<dbReference type="SUPFAM" id="SSF49562">
    <property type="entry name" value="C2 domain (Calcium/lipid-binding domain, CaLB)"/>
    <property type="match status" value="1"/>
</dbReference>
<dbReference type="SMART" id="SM00239">
    <property type="entry name" value="C2"/>
    <property type="match status" value="1"/>
</dbReference>
<dbReference type="Pfam" id="PF00017">
    <property type="entry name" value="SH2"/>
    <property type="match status" value="2"/>
</dbReference>
<dbReference type="SMART" id="SM00149">
    <property type="entry name" value="PLCYc"/>
    <property type="match status" value="1"/>
</dbReference>
<dbReference type="SUPFAM" id="SSF50729">
    <property type="entry name" value="PH domain-like"/>
    <property type="match status" value="2"/>
</dbReference>
<keyword evidence="2 13" id="KW-0728">SH3 domain</keyword>
<feature type="domain" description="C2" evidence="18">
    <location>
        <begin position="1060"/>
        <end position="1189"/>
    </location>
</feature>
<dbReference type="GO" id="GO:0046488">
    <property type="term" value="P:phosphatidylinositol metabolic process"/>
    <property type="evidence" value="ECO:0007669"/>
    <property type="project" value="TreeGrafter"/>
</dbReference>